<accession>A0A9P5YJU0</accession>
<feature type="region of interest" description="Disordered" evidence="1">
    <location>
        <begin position="1"/>
        <end position="22"/>
    </location>
</feature>
<evidence type="ECO:0000256" key="1">
    <source>
        <dbReference type="SAM" id="MobiDB-lite"/>
    </source>
</evidence>
<sequence length="808" mass="90311">MVGLELPWSEIKDLPEEDPSNRRFSIAKKAIASTIHASTSALDQNDMPDIVQTETQSRNDNRSQTTSGTPDNVDASIPGLAASQLDTETIRSATSPQMQENMERFKANAKQYKYSKNVSQRAVATVKPDKRLKTAPFQYFALMNKPTDVTLTIENTPATRYQLPAFTMYDAYGKTHDIVFQSHHPNQTEFWKRNLEYIQASYIDGKPPHVHDMKKTSRRLSSIFTIVKHNDIAGMSVHDKLNLFRRGLVLEIDRPIDATSFDKAGFKKIGCSSSKIVTIQDQSIDGSVTQNDWLRQGTLGLLLKARGLKGLNVLDLPTPGGKQSAEDFSSDIAAWQEASHSVWNIETKATFPVSDTRWALISVSPCGHTYHVDSNGFGTYIEVVHGMKIWFTMRPKVISDENITNFSEFYKINQFLDSTFDLYDLGSECALEALPLIPGCRLYLRPHTGHAVFTAEDTIVVGGHYYATSTMKDTLCGLILAFSASEYITNTEHLPSRQILRFMMIFYFDGLEQKRFLEDDPVISHLPKLDPLSSASDFNTIHEFKSLFSVCCLAIFSNVLHPLTYLHADEADGNVSAILSDEQLLEMDMFDRNALSIEERNACALSRSLAFSLLEWFTAHYSISCGGENSLDLSTVIDEKIAEQAYAIYCTKQTAEKQGLKGASHCSCATLKHQLMGTFDPSSNIHKILENLFSSDEEPTNITPSFSGYKLSIIKPPPVYTPKAATTYDWMRTPLDRKFQTGYNINFKTTAINDISFHRGPSLTLAAGVSLPSPVQHTLSEYGHNAVHFDASSMKLIYNATRRGGRTI</sequence>
<keyword evidence="3" id="KW-1185">Reference proteome</keyword>
<dbReference type="EMBL" id="MU155754">
    <property type="protein sequence ID" value="KAF9471123.1"/>
    <property type="molecule type" value="Genomic_DNA"/>
</dbReference>
<evidence type="ECO:0000313" key="2">
    <source>
        <dbReference type="EMBL" id="KAF9471123.1"/>
    </source>
</evidence>
<dbReference type="Gene3D" id="2.60.120.650">
    <property type="entry name" value="Cupin"/>
    <property type="match status" value="1"/>
</dbReference>
<name>A0A9P5YJU0_9AGAR</name>
<evidence type="ECO:0008006" key="4">
    <source>
        <dbReference type="Google" id="ProtNLM"/>
    </source>
</evidence>
<gene>
    <name evidence="2" type="ORF">BDN70DRAFT_901588</name>
</gene>
<dbReference type="AlphaFoldDB" id="A0A9P5YJU0"/>
<protein>
    <recommendedName>
        <fullName evidence="4">JmjC domain-containing protein</fullName>
    </recommendedName>
</protein>
<reference evidence="2" key="1">
    <citation type="submission" date="2020-11" db="EMBL/GenBank/DDBJ databases">
        <authorList>
            <consortium name="DOE Joint Genome Institute"/>
            <person name="Ahrendt S."/>
            <person name="Riley R."/>
            <person name="Andreopoulos W."/>
            <person name="Labutti K."/>
            <person name="Pangilinan J."/>
            <person name="Ruiz-Duenas F.J."/>
            <person name="Barrasa J.M."/>
            <person name="Sanchez-Garcia M."/>
            <person name="Camarero S."/>
            <person name="Miyauchi S."/>
            <person name="Serrano A."/>
            <person name="Linde D."/>
            <person name="Babiker R."/>
            <person name="Drula E."/>
            <person name="Ayuso-Fernandez I."/>
            <person name="Pacheco R."/>
            <person name="Padilla G."/>
            <person name="Ferreira P."/>
            <person name="Barriuso J."/>
            <person name="Kellner H."/>
            <person name="Castanera R."/>
            <person name="Alfaro M."/>
            <person name="Ramirez L."/>
            <person name="Pisabarro A.G."/>
            <person name="Kuo A."/>
            <person name="Tritt A."/>
            <person name="Lipzen A."/>
            <person name="He G."/>
            <person name="Yan M."/>
            <person name="Ng V."/>
            <person name="Cullen D."/>
            <person name="Martin F."/>
            <person name="Rosso M.-N."/>
            <person name="Henrissat B."/>
            <person name="Hibbett D."/>
            <person name="Martinez A.T."/>
            <person name="Grigoriev I.V."/>
        </authorList>
    </citation>
    <scope>NUCLEOTIDE SEQUENCE</scope>
    <source>
        <strain evidence="2">CIRM-BRFM 674</strain>
    </source>
</reference>
<feature type="region of interest" description="Disordered" evidence="1">
    <location>
        <begin position="54"/>
        <end position="98"/>
    </location>
</feature>
<proteinExistence type="predicted"/>
<organism evidence="2 3">
    <name type="scientific">Pholiota conissans</name>
    <dbReference type="NCBI Taxonomy" id="109636"/>
    <lineage>
        <taxon>Eukaryota</taxon>
        <taxon>Fungi</taxon>
        <taxon>Dikarya</taxon>
        <taxon>Basidiomycota</taxon>
        <taxon>Agaricomycotina</taxon>
        <taxon>Agaricomycetes</taxon>
        <taxon>Agaricomycetidae</taxon>
        <taxon>Agaricales</taxon>
        <taxon>Agaricineae</taxon>
        <taxon>Strophariaceae</taxon>
        <taxon>Pholiota</taxon>
    </lineage>
</organism>
<comment type="caution">
    <text evidence="2">The sequence shown here is derived from an EMBL/GenBank/DDBJ whole genome shotgun (WGS) entry which is preliminary data.</text>
</comment>
<dbReference type="Proteomes" id="UP000807469">
    <property type="component" value="Unassembled WGS sequence"/>
</dbReference>
<dbReference type="SUPFAM" id="SSF51197">
    <property type="entry name" value="Clavaminate synthase-like"/>
    <property type="match status" value="1"/>
</dbReference>
<dbReference type="OrthoDB" id="3062275at2759"/>
<feature type="compositionally biased region" description="Polar residues" evidence="1">
    <location>
        <begin position="84"/>
        <end position="98"/>
    </location>
</feature>
<feature type="compositionally biased region" description="Polar residues" evidence="1">
    <location>
        <begin position="54"/>
        <end position="70"/>
    </location>
</feature>
<evidence type="ECO:0000313" key="3">
    <source>
        <dbReference type="Proteomes" id="UP000807469"/>
    </source>
</evidence>